<proteinExistence type="predicted"/>
<dbReference type="EMBL" id="LZDS01000023">
    <property type="protein sequence ID" value="OBX28866.1"/>
    <property type="molecule type" value="Genomic_DNA"/>
</dbReference>
<sequence length="351" mass="40853">MNPKTQKAQFQIATESCMKHTWTKPVFDYLASDHFNGEKFFNTLRNPEPFTRKDMLKWIMTRKSDTWKVDREKEYQQFYAASRSIPQNRPLAKMDDWLVWFVGHATVLIQIGPYNFLTDPVWAEYAGPRQGTGPRRACPAGIALEELPTIHGVLLSHNHYDHMDLATLNWLHEQFAMPIYTGLGNGYYLPEHLNVIELDWWQSEMFEDLRIVYTPAQHGSGRGWRDQNHALWGGFSIVHSTGHFFFAGDTGYAAHFKQIYSRLGAPRVSLLPIGAYEPRRLMTYLHMNPEEAFQAHKDLQSKCSLAMHYRTFQLTDEAREQPEHDLHKAMRKTSKLMNPFLTLHEGKKLIV</sequence>
<reference evidence="3" key="1">
    <citation type="submission" date="2016-06" db="EMBL/GenBank/DDBJ databases">
        <authorList>
            <person name="Radolfova-Krizova L."/>
            <person name="Nemec A."/>
        </authorList>
    </citation>
    <scope>NUCLEOTIDE SEQUENCE [LARGE SCALE GENOMIC DNA]</scope>
    <source>
        <strain evidence="3">ANC 4275</strain>
    </source>
</reference>
<organism evidence="2 3">
    <name type="scientific">Acinetobacter gandensis</name>
    <dbReference type="NCBI Taxonomy" id="1443941"/>
    <lineage>
        <taxon>Bacteria</taxon>
        <taxon>Pseudomonadati</taxon>
        <taxon>Pseudomonadota</taxon>
        <taxon>Gammaproteobacteria</taxon>
        <taxon>Moraxellales</taxon>
        <taxon>Moraxellaceae</taxon>
        <taxon>Acinetobacter</taxon>
    </lineage>
</organism>
<dbReference type="STRING" id="1443941.A9J31_03995"/>
<evidence type="ECO:0000259" key="1">
    <source>
        <dbReference type="Pfam" id="PF12706"/>
    </source>
</evidence>
<dbReference type="InterPro" id="IPR024884">
    <property type="entry name" value="NAPE-PLD"/>
</dbReference>
<dbReference type="GO" id="GO:0070290">
    <property type="term" value="F:N-acylphosphatidylethanolamine-specific phospholipase D activity"/>
    <property type="evidence" value="ECO:0007669"/>
    <property type="project" value="InterPro"/>
</dbReference>
<comment type="caution">
    <text evidence="2">The sequence shown here is derived from an EMBL/GenBank/DDBJ whole genome shotgun (WGS) entry which is preliminary data.</text>
</comment>
<dbReference type="Pfam" id="PF12706">
    <property type="entry name" value="Lactamase_B_2"/>
    <property type="match status" value="1"/>
</dbReference>
<dbReference type="PANTHER" id="PTHR15032:SF4">
    <property type="entry name" value="N-ACYL-PHOSPHATIDYLETHANOLAMINE-HYDROLYZING PHOSPHOLIPASE D"/>
    <property type="match status" value="1"/>
</dbReference>
<dbReference type="SUPFAM" id="SSF56281">
    <property type="entry name" value="Metallo-hydrolase/oxidoreductase"/>
    <property type="match status" value="1"/>
</dbReference>
<feature type="domain" description="Metallo-beta-lactamase" evidence="1">
    <location>
        <begin position="115"/>
        <end position="309"/>
    </location>
</feature>
<evidence type="ECO:0000313" key="3">
    <source>
        <dbReference type="Proteomes" id="UP000185753"/>
    </source>
</evidence>
<dbReference type="RefSeq" id="WP_067764155.1">
    <property type="nucleotide sequence ID" value="NZ_CP183909.1"/>
</dbReference>
<gene>
    <name evidence="2" type="ORF">A9J31_03995</name>
</gene>
<keyword evidence="2" id="KW-0378">Hydrolase</keyword>
<dbReference type="Gene3D" id="3.60.15.10">
    <property type="entry name" value="Ribonuclease Z/Hydroxyacylglutathione hydrolase-like"/>
    <property type="match status" value="1"/>
</dbReference>
<accession>A0A1A7RAB7</accession>
<dbReference type="InterPro" id="IPR036866">
    <property type="entry name" value="RibonucZ/Hydroxyglut_hydro"/>
</dbReference>
<keyword evidence="3" id="KW-1185">Reference proteome</keyword>
<protein>
    <submittedName>
        <fullName evidence="2">Zn-dependent hydrolase</fullName>
    </submittedName>
</protein>
<dbReference type="GO" id="GO:0005737">
    <property type="term" value="C:cytoplasm"/>
    <property type="evidence" value="ECO:0007669"/>
    <property type="project" value="TreeGrafter"/>
</dbReference>
<dbReference type="PIRSF" id="PIRSF038896">
    <property type="entry name" value="NAPE-PLD"/>
    <property type="match status" value="1"/>
</dbReference>
<evidence type="ECO:0000313" key="2">
    <source>
        <dbReference type="EMBL" id="OBX28866.1"/>
    </source>
</evidence>
<dbReference type="PANTHER" id="PTHR15032">
    <property type="entry name" value="N-ACYL-PHOSPHATIDYLETHANOLAMINE-HYDROLYZING PHOSPHOLIPASE D"/>
    <property type="match status" value="1"/>
</dbReference>
<dbReference type="InterPro" id="IPR001279">
    <property type="entry name" value="Metallo-B-lactamas"/>
</dbReference>
<dbReference type="AlphaFoldDB" id="A0A1A7RAB7"/>
<dbReference type="GO" id="GO:0008270">
    <property type="term" value="F:zinc ion binding"/>
    <property type="evidence" value="ECO:0007669"/>
    <property type="project" value="InterPro"/>
</dbReference>
<dbReference type="Proteomes" id="UP000185753">
    <property type="component" value="Unassembled WGS sequence"/>
</dbReference>
<dbReference type="OrthoDB" id="9805728at2"/>
<name>A0A1A7RAB7_9GAMM</name>